<dbReference type="InParanoid" id="A0A667Y168"/>
<keyword evidence="3" id="KW-1185">Reference proteome</keyword>
<organism evidence="2 3">
    <name type="scientific">Myripristis murdjan</name>
    <name type="common">pinecone soldierfish</name>
    <dbReference type="NCBI Taxonomy" id="586833"/>
    <lineage>
        <taxon>Eukaryota</taxon>
        <taxon>Metazoa</taxon>
        <taxon>Chordata</taxon>
        <taxon>Craniata</taxon>
        <taxon>Vertebrata</taxon>
        <taxon>Euteleostomi</taxon>
        <taxon>Actinopterygii</taxon>
        <taxon>Neopterygii</taxon>
        <taxon>Teleostei</taxon>
        <taxon>Neoteleostei</taxon>
        <taxon>Acanthomorphata</taxon>
        <taxon>Holocentriformes</taxon>
        <taxon>Holocentridae</taxon>
        <taxon>Myripristis</taxon>
    </lineage>
</organism>
<feature type="region of interest" description="Disordered" evidence="1">
    <location>
        <begin position="24"/>
        <end position="111"/>
    </location>
</feature>
<sequence length="111" mass="12190">AVLQRFKKKKKKLRFLWVAVPFCSEAPGNRSGPVEPGQTVDPRRSDGPRPSDRPRPSADLPLGCASPTGCGQADFPSLARRSRWRKYSAIPPTGGGEERRRGVGLTQPIHM</sequence>
<dbReference type="Proteomes" id="UP000472263">
    <property type="component" value="Chromosome 16"/>
</dbReference>
<reference evidence="2" key="1">
    <citation type="submission" date="2019-06" db="EMBL/GenBank/DDBJ databases">
        <authorList>
            <consortium name="Wellcome Sanger Institute Data Sharing"/>
        </authorList>
    </citation>
    <scope>NUCLEOTIDE SEQUENCE [LARGE SCALE GENOMIC DNA]</scope>
</reference>
<evidence type="ECO:0000313" key="2">
    <source>
        <dbReference type="Ensembl" id="ENSMMDP00005023640.1"/>
    </source>
</evidence>
<evidence type="ECO:0000313" key="3">
    <source>
        <dbReference type="Proteomes" id="UP000472263"/>
    </source>
</evidence>
<reference evidence="2" key="2">
    <citation type="submission" date="2025-08" db="UniProtKB">
        <authorList>
            <consortium name="Ensembl"/>
        </authorList>
    </citation>
    <scope>IDENTIFICATION</scope>
</reference>
<feature type="compositionally biased region" description="Basic and acidic residues" evidence="1">
    <location>
        <begin position="41"/>
        <end position="56"/>
    </location>
</feature>
<dbReference type="AlphaFoldDB" id="A0A667Y168"/>
<name>A0A667Y168_9TELE</name>
<evidence type="ECO:0000256" key="1">
    <source>
        <dbReference type="SAM" id="MobiDB-lite"/>
    </source>
</evidence>
<reference evidence="2" key="3">
    <citation type="submission" date="2025-09" db="UniProtKB">
        <authorList>
            <consortium name="Ensembl"/>
        </authorList>
    </citation>
    <scope>IDENTIFICATION</scope>
</reference>
<protein>
    <submittedName>
        <fullName evidence="2">Uncharacterized protein</fullName>
    </submittedName>
</protein>
<accession>A0A667Y168</accession>
<proteinExistence type="predicted"/>
<dbReference type="Ensembl" id="ENSMMDT00005024149.1">
    <property type="protein sequence ID" value="ENSMMDP00005023640.1"/>
    <property type="gene ID" value="ENSMMDG00005011395.1"/>
</dbReference>